<evidence type="ECO:0000313" key="3">
    <source>
        <dbReference type="Proteomes" id="UP000014040"/>
    </source>
</evidence>
<feature type="transmembrane region" description="Helical" evidence="1">
    <location>
        <begin position="15"/>
        <end position="39"/>
    </location>
</feature>
<dbReference type="Proteomes" id="UP000014040">
    <property type="component" value="Unassembled WGS sequence"/>
</dbReference>
<comment type="caution">
    <text evidence="2">The sequence shown here is derived from an EMBL/GenBank/DDBJ whole genome shotgun (WGS) entry which is preliminary data.</text>
</comment>
<proteinExistence type="predicted"/>
<keyword evidence="1" id="KW-0472">Membrane</keyword>
<dbReference type="HOGENOM" id="CLU_210102_0_0_9"/>
<organism evidence="2 3">
    <name type="scientific">Bacillus cereus VD021</name>
    <dbReference type="NCBI Taxonomy" id="1053224"/>
    <lineage>
        <taxon>Bacteria</taxon>
        <taxon>Bacillati</taxon>
        <taxon>Bacillota</taxon>
        <taxon>Bacilli</taxon>
        <taxon>Bacillales</taxon>
        <taxon>Bacillaceae</taxon>
        <taxon>Bacillus</taxon>
        <taxon>Bacillus cereus group</taxon>
    </lineage>
</organism>
<keyword evidence="1" id="KW-0812">Transmembrane</keyword>
<name>R8HAX1_BACCE</name>
<evidence type="ECO:0000313" key="2">
    <source>
        <dbReference type="EMBL" id="EOO70025.1"/>
    </source>
</evidence>
<sequence length="59" mass="6745">MNSQDSSLLSISGKLFTSLDVLFFSIATLLVFITFAYLYNQKFPNHRYSALLEFLSFIA</sequence>
<gene>
    <name evidence="2" type="ORF">IIC_04827</name>
</gene>
<dbReference type="PATRIC" id="fig|1053224.3.peg.4874"/>
<dbReference type="EMBL" id="AHES01000056">
    <property type="protein sequence ID" value="EOO70025.1"/>
    <property type="molecule type" value="Genomic_DNA"/>
</dbReference>
<dbReference type="AlphaFoldDB" id="R8HAX1"/>
<accession>R8HAX1</accession>
<dbReference type="RefSeq" id="WP_016102860.1">
    <property type="nucleotide sequence ID" value="NZ_KB976282.1"/>
</dbReference>
<keyword evidence="1" id="KW-1133">Transmembrane helix</keyword>
<evidence type="ECO:0000256" key="1">
    <source>
        <dbReference type="SAM" id="Phobius"/>
    </source>
</evidence>
<reference evidence="2 3" key="1">
    <citation type="submission" date="2012-12" db="EMBL/GenBank/DDBJ databases">
        <title>The Genome Sequence of Bacillus cereus VD021.</title>
        <authorList>
            <consortium name="The Broad Institute Genome Sequencing Platform"/>
            <consortium name="The Broad Institute Genome Sequencing Center for Infectious Disease"/>
            <person name="Feldgarden M."/>
            <person name="Van der Auwera G.A."/>
            <person name="Mahillon J."/>
            <person name="Duprez V."/>
            <person name="Timmery S."/>
            <person name="Mattelet C."/>
            <person name="Dierick K."/>
            <person name="Sun M."/>
            <person name="Yu Z."/>
            <person name="Zhu L."/>
            <person name="Hu X."/>
            <person name="Shank E.B."/>
            <person name="Swiecicka I."/>
            <person name="Hansen B.M."/>
            <person name="Andrup L."/>
            <person name="Walker B."/>
            <person name="Young S.K."/>
            <person name="Zeng Q."/>
            <person name="Gargeya S."/>
            <person name="Fitzgerald M."/>
            <person name="Haas B."/>
            <person name="Abouelleil A."/>
            <person name="Alvarado L."/>
            <person name="Arachchi H.M."/>
            <person name="Berlin A.M."/>
            <person name="Chapman S.B."/>
            <person name="Dewar J."/>
            <person name="Goldberg J."/>
            <person name="Griggs A."/>
            <person name="Gujja S."/>
            <person name="Hansen M."/>
            <person name="Howarth C."/>
            <person name="Imamovic A."/>
            <person name="Larimer J."/>
            <person name="McCowan C."/>
            <person name="Murphy C."/>
            <person name="Neiman D."/>
            <person name="Pearson M."/>
            <person name="Priest M."/>
            <person name="Roberts A."/>
            <person name="Saif S."/>
            <person name="Shea T."/>
            <person name="Sisk P."/>
            <person name="Sykes S."/>
            <person name="Wortman J."/>
            <person name="Nusbaum C."/>
            <person name="Birren B."/>
        </authorList>
    </citation>
    <scope>NUCLEOTIDE SEQUENCE [LARGE SCALE GENOMIC DNA]</scope>
    <source>
        <strain evidence="2 3">VD021</strain>
    </source>
</reference>
<protein>
    <submittedName>
        <fullName evidence="2">Uncharacterized protein</fullName>
    </submittedName>
</protein>